<reference evidence="1" key="1">
    <citation type="submission" date="2017-02" db="EMBL/GenBank/DDBJ databases">
        <title>Delving into the versatile metabolic prowess of the omnipresent phylum Bacteroidetes.</title>
        <authorList>
            <person name="Nobu M.K."/>
            <person name="Mei R."/>
            <person name="Narihiro T."/>
            <person name="Kuroda K."/>
            <person name="Liu W.-T."/>
        </authorList>
    </citation>
    <scope>NUCLEOTIDE SEQUENCE</scope>
    <source>
        <strain evidence="1">ADurb.Bin160</strain>
    </source>
</reference>
<gene>
    <name evidence="1" type="ORF">BWY04_01130</name>
</gene>
<dbReference type="AlphaFoldDB" id="A0A1V5ZL76"/>
<name>A0A1V5ZL76_9BACT</name>
<keyword evidence="1" id="KW-0687">Ribonucleoprotein</keyword>
<dbReference type="GO" id="GO:0005840">
    <property type="term" value="C:ribosome"/>
    <property type="evidence" value="ECO:0007669"/>
    <property type="project" value="UniProtKB-KW"/>
</dbReference>
<dbReference type="Gene3D" id="3.90.1030.10">
    <property type="entry name" value="Ribosomal protein L17"/>
    <property type="match status" value="1"/>
</dbReference>
<accession>A0A1V5ZL76</accession>
<comment type="caution">
    <text evidence="1">The sequence shown here is derived from an EMBL/GenBank/DDBJ whole genome shotgun (WGS) entry which is preliminary data.</text>
</comment>
<dbReference type="GO" id="GO:0006412">
    <property type="term" value="P:translation"/>
    <property type="evidence" value="ECO:0007669"/>
    <property type="project" value="InterPro"/>
</dbReference>
<evidence type="ECO:0000313" key="1">
    <source>
        <dbReference type="EMBL" id="OQB40921.1"/>
    </source>
</evidence>
<keyword evidence="1" id="KW-0689">Ribosomal protein</keyword>
<dbReference type="Proteomes" id="UP000485621">
    <property type="component" value="Unassembled WGS sequence"/>
</dbReference>
<dbReference type="GO" id="GO:0003735">
    <property type="term" value="F:structural constituent of ribosome"/>
    <property type="evidence" value="ECO:0007669"/>
    <property type="project" value="InterPro"/>
</dbReference>
<dbReference type="EMBL" id="MWDB01000028">
    <property type="protein sequence ID" value="OQB40921.1"/>
    <property type="molecule type" value="Genomic_DNA"/>
</dbReference>
<dbReference type="SUPFAM" id="SSF64263">
    <property type="entry name" value="Prokaryotic ribosomal protein L17"/>
    <property type="match status" value="1"/>
</dbReference>
<sequence>MRHRINKLKQLNTGAKKKNVFVRNLLTSFVKTGRITTTPKRAKVLKAETDAFFSKLVKTYSRYNTEAESKRECIKIVKATIFGEAEGKKVILEWLPKYL</sequence>
<dbReference type="InterPro" id="IPR036373">
    <property type="entry name" value="Ribosomal_bL17_sf"/>
</dbReference>
<proteinExistence type="predicted"/>
<organism evidence="1">
    <name type="scientific">candidate division CPR1 bacterium ADurb.Bin160</name>
    <dbReference type="NCBI Taxonomy" id="1852826"/>
    <lineage>
        <taxon>Bacteria</taxon>
        <taxon>candidate division CPR1</taxon>
    </lineage>
</organism>
<protein>
    <submittedName>
        <fullName evidence="1">50S ribosomal protein L17</fullName>
    </submittedName>
</protein>